<proteinExistence type="predicted"/>
<dbReference type="Pfam" id="PF20736">
    <property type="entry name" value="Glyco_hydro127M"/>
    <property type="match status" value="1"/>
</dbReference>
<organism evidence="5 6">
    <name type="scientific">Mucilaginibacter pocheonensis</name>
    <dbReference type="NCBI Taxonomy" id="398050"/>
    <lineage>
        <taxon>Bacteria</taxon>
        <taxon>Pseudomonadati</taxon>
        <taxon>Bacteroidota</taxon>
        <taxon>Sphingobacteriia</taxon>
        <taxon>Sphingobacteriales</taxon>
        <taxon>Sphingobacteriaceae</taxon>
        <taxon>Mucilaginibacter</taxon>
    </lineage>
</organism>
<comment type="caution">
    <text evidence="5">The sequence shown here is derived from an EMBL/GenBank/DDBJ whole genome shotgun (WGS) entry which is preliminary data.</text>
</comment>
<dbReference type="PANTHER" id="PTHR31151:SF0">
    <property type="entry name" value="PROLINE-TRNA LIGASE (DUF1680)"/>
    <property type="match status" value="1"/>
</dbReference>
<dbReference type="Pfam" id="PF20620">
    <property type="entry name" value="DUF6805"/>
    <property type="match status" value="1"/>
</dbReference>
<dbReference type="EMBL" id="JAVDUU010000003">
    <property type="protein sequence ID" value="MDR6943848.1"/>
    <property type="molecule type" value="Genomic_DNA"/>
</dbReference>
<evidence type="ECO:0000259" key="1">
    <source>
        <dbReference type="Pfam" id="PF07944"/>
    </source>
</evidence>
<accession>A0ABU1TEM1</accession>
<feature type="domain" description="DUF4986" evidence="2">
    <location>
        <begin position="547"/>
        <end position="630"/>
    </location>
</feature>
<keyword evidence="6" id="KW-1185">Reference proteome</keyword>
<feature type="domain" description="Non-reducing end beta-L-arabinofuranosidase-like GH127 middle" evidence="4">
    <location>
        <begin position="423"/>
        <end position="518"/>
    </location>
</feature>
<evidence type="ECO:0000259" key="2">
    <source>
        <dbReference type="Pfam" id="PF16375"/>
    </source>
</evidence>
<feature type="domain" description="Non-reducing end beta-L-arabinofuranosidase-like GH127 catalytic" evidence="1">
    <location>
        <begin position="36"/>
        <end position="413"/>
    </location>
</feature>
<evidence type="ECO:0000313" key="5">
    <source>
        <dbReference type="EMBL" id="MDR6943848.1"/>
    </source>
</evidence>
<sequence>MKNKTIATIKILTVLILSGSSLYGQQSKMQLFKLGNVRLLESPFKQAEQVDLNYILKMEPDRLLAPYLREAGLVPKAKSYSNWENSGLDGHTGGHYLTALAQMYASIGNMECKRRLDYMVNELARCQESNGNGYVGGVPGGNKMWAQVKTGDLSDFNKKWVPWYNLHKLYAGLRDAYLLGGNAKAKEVFIKLCDWADGEVAGLNTDQMQRMLDTEHGGVNEVFADAYAITGDKKYLTLAEKFSHKAILAPLEQHEDKLSGLHANTQIPKVIGFERIAELGNDTSFSSAAKFFWNTVVNKRTISIGGNSVREHFNPVNNFATMLESEQGPETCNSNNMLKLSKMLFVDDTRLAYIDFYERLLYNHILSSQHPVTGGFVYFTPIHPQHYRVYSTADQSFWCCVGTGIENHGKYGELIYSHKGDDLYVNLFIPSVLNWKEKGIEVTQRTKFPEAENTSLSLKLSRPGKFAIYIRKPEWLRHRGFAITINNQSVTFSESAEGYVKLMHAWKTGDRITVSLPMKNSVEYLPDNSAWVSFLHGPIVLAAPTDTTQLTGLFADDSRWGHIAGGPLYPLPSSPLLASNSRDLGTAIKATAGTGPLTYQISDLIVQPNFKSLKLIPFYKVHDSRYMLYWPVAKPDSIQQKEQELASLDERYIKLAARSVDAVAPGEQQPENDHGMIAEKSETGIFRNMHWRSSAGFFSYRMRSNPTVKTLGITYYGKESGGEFDIYLNDFKLTHVSLDGTGPDTFITKEYTISESVKANAGSILVKFVATPGNKTAAIYGVRLMR</sequence>
<dbReference type="InterPro" id="IPR032275">
    <property type="entry name" value="DUF4986"/>
</dbReference>
<dbReference type="InterPro" id="IPR012878">
    <property type="entry name" value="Beta-AFase-like_GH127_cat"/>
</dbReference>
<dbReference type="InterPro" id="IPR008928">
    <property type="entry name" value="6-hairpin_glycosidase_sf"/>
</dbReference>
<dbReference type="PANTHER" id="PTHR31151">
    <property type="entry name" value="PROLINE-TRNA LIGASE (DUF1680)"/>
    <property type="match status" value="1"/>
</dbReference>
<dbReference type="Pfam" id="PF07944">
    <property type="entry name" value="Beta-AFase-like_GH127_cat"/>
    <property type="match status" value="1"/>
</dbReference>
<evidence type="ECO:0000313" key="6">
    <source>
        <dbReference type="Proteomes" id="UP001247620"/>
    </source>
</evidence>
<dbReference type="RefSeq" id="WP_310098789.1">
    <property type="nucleotide sequence ID" value="NZ_JAVDUU010000003.1"/>
</dbReference>
<feature type="domain" description="Glycoside hydrolase GH146 substrate-binding" evidence="3">
    <location>
        <begin position="654"/>
        <end position="785"/>
    </location>
</feature>
<protein>
    <submittedName>
        <fullName evidence="5">DUF1680 family protein</fullName>
    </submittedName>
</protein>
<gene>
    <name evidence="5" type="ORF">J2W55_003701</name>
</gene>
<reference evidence="5 6" key="1">
    <citation type="submission" date="2023-07" db="EMBL/GenBank/DDBJ databases">
        <title>Sorghum-associated microbial communities from plants grown in Nebraska, USA.</title>
        <authorList>
            <person name="Schachtman D."/>
        </authorList>
    </citation>
    <scope>NUCLEOTIDE SEQUENCE [LARGE SCALE GENOMIC DNA]</scope>
    <source>
        <strain evidence="5 6">3262</strain>
    </source>
</reference>
<dbReference type="SUPFAM" id="SSF48208">
    <property type="entry name" value="Six-hairpin glycosidases"/>
    <property type="match status" value="1"/>
</dbReference>
<dbReference type="InterPro" id="IPR046544">
    <property type="entry name" value="GH146_SB_dom"/>
</dbReference>
<dbReference type="InterPro" id="IPR049046">
    <property type="entry name" value="Beta-AFase-like_GH127_middle"/>
</dbReference>
<dbReference type="Proteomes" id="UP001247620">
    <property type="component" value="Unassembled WGS sequence"/>
</dbReference>
<dbReference type="Pfam" id="PF16375">
    <property type="entry name" value="DUF4986"/>
    <property type="match status" value="1"/>
</dbReference>
<name>A0ABU1TEM1_9SPHI</name>
<evidence type="ECO:0000259" key="4">
    <source>
        <dbReference type="Pfam" id="PF20736"/>
    </source>
</evidence>
<evidence type="ECO:0000259" key="3">
    <source>
        <dbReference type="Pfam" id="PF20620"/>
    </source>
</evidence>